<feature type="domain" description="Glycosyl transferase family 1" evidence="3">
    <location>
        <begin position="190"/>
        <end position="327"/>
    </location>
</feature>
<dbReference type="Pfam" id="PF13579">
    <property type="entry name" value="Glyco_trans_4_4"/>
    <property type="match status" value="1"/>
</dbReference>
<dbReference type="InterPro" id="IPR050194">
    <property type="entry name" value="Glycosyltransferase_grp1"/>
</dbReference>
<evidence type="ECO:0000313" key="5">
    <source>
        <dbReference type="EMBL" id="MEJ2867227.1"/>
    </source>
</evidence>
<accession>A0ABU8MIU2</accession>
<evidence type="ECO:0000256" key="1">
    <source>
        <dbReference type="ARBA" id="ARBA00022676"/>
    </source>
</evidence>
<dbReference type="RefSeq" id="WP_337693848.1">
    <property type="nucleotide sequence ID" value="NZ_JBBEGN010000002.1"/>
</dbReference>
<proteinExistence type="predicted"/>
<keyword evidence="1 5" id="KW-0328">Glycosyltransferase</keyword>
<organism evidence="5 6">
    <name type="scientific">Actinomycetospora aurantiaca</name>
    <dbReference type="NCBI Taxonomy" id="3129233"/>
    <lineage>
        <taxon>Bacteria</taxon>
        <taxon>Bacillati</taxon>
        <taxon>Actinomycetota</taxon>
        <taxon>Actinomycetes</taxon>
        <taxon>Pseudonocardiales</taxon>
        <taxon>Pseudonocardiaceae</taxon>
        <taxon>Actinomycetospora</taxon>
    </lineage>
</organism>
<keyword evidence="6" id="KW-1185">Reference proteome</keyword>
<dbReference type="EC" id="2.4.-.-" evidence="5"/>
<evidence type="ECO:0000259" key="4">
    <source>
        <dbReference type="Pfam" id="PF13579"/>
    </source>
</evidence>
<comment type="caution">
    <text evidence="5">The sequence shown here is derived from an EMBL/GenBank/DDBJ whole genome shotgun (WGS) entry which is preliminary data.</text>
</comment>
<protein>
    <submittedName>
        <fullName evidence="5">Glycosyltransferase</fullName>
        <ecNumber evidence="5">2.4.-.-</ecNumber>
    </submittedName>
</protein>
<evidence type="ECO:0000256" key="2">
    <source>
        <dbReference type="ARBA" id="ARBA00022679"/>
    </source>
</evidence>
<dbReference type="InterPro" id="IPR001296">
    <property type="entry name" value="Glyco_trans_1"/>
</dbReference>
<dbReference type="InterPro" id="IPR028098">
    <property type="entry name" value="Glyco_trans_4-like_N"/>
</dbReference>
<name>A0ABU8MIU2_9PSEU</name>
<dbReference type="GO" id="GO:0016757">
    <property type="term" value="F:glycosyltransferase activity"/>
    <property type="evidence" value="ECO:0007669"/>
    <property type="project" value="UniProtKB-KW"/>
</dbReference>
<sequence>MRLVWLDDVQAPYREPVLEELARRVEFRVLFLFDDEPERRLVFRPHPGYAAELLRAWRLPRVGPLRALDSYQGVLRPGSVRRILDADVVVTTAWAQLATVTAVLVARRRGVPYVVFSESTLDSRRIASGPVDRVRRWFLGGAGAVVVPGPAARDAVLADGVAPERVVETVNAVDHTVFAERPRALRAGRDPGGEHRFVVVGQLIPRKNVAALLHALAALDGAPRLDVVGDGAEAGALRALAAELGLADRVTFHGFLDEQDVAGVLAGTHTLVLPSTEEVYGFTAVEARTAGLQVVVSEVAGVAASLRGAGGVWTVPPDVDGLRAGLAAARAAWTGWRDEVPDDAGSPSRTAADLVAAAELALVGQRRRSSR</sequence>
<dbReference type="EMBL" id="JBBEGN010000002">
    <property type="protein sequence ID" value="MEJ2867227.1"/>
    <property type="molecule type" value="Genomic_DNA"/>
</dbReference>
<dbReference type="Pfam" id="PF00534">
    <property type="entry name" value="Glycos_transf_1"/>
    <property type="match status" value="1"/>
</dbReference>
<feature type="domain" description="Glycosyltransferase subfamily 4-like N-terminal" evidence="4">
    <location>
        <begin position="13"/>
        <end position="167"/>
    </location>
</feature>
<reference evidence="5 6" key="1">
    <citation type="submission" date="2024-03" db="EMBL/GenBank/DDBJ databases">
        <title>Actinomycetospora sp. OC33-EN08, a novel actinomycete isolated from wild orchid (Aerides multiflora).</title>
        <authorList>
            <person name="Suriyachadkun C."/>
        </authorList>
    </citation>
    <scope>NUCLEOTIDE SEQUENCE [LARGE SCALE GENOMIC DNA]</scope>
    <source>
        <strain evidence="5 6">OC33-EN08</strain>
    </source>
</reference>
<evidence type="ECO:0000259" key="3">
    <source>
        <dbReference type="Pfam" id="PF00534"/>
    </source>
</evidence>
<evidence type="ECO:0000313" key="6">
    <source>
        <dbReference type="Proteomes" id="UP001385809"/>
    </source>
</evidence>
<dbReference type="Gene3D" id="3.40.50.2000">
    <property type="entry name" value="Glycogen Phosphorylase B"/>
    <property type="match status" value="2"/>
</dbReference>
<dbReference type="SUPFAM" id="SSF53756">
    <property type="entry name" value="UDP-Glycosyltransferase/glycogen phosphorylase"/>
    <property type="match status" value="1"/>
</dbReference>
<dbReference type="Proteomes" id="UP001385809">
    <property type="component" value="Unassembled WGS sequence"/>
</dbReference>
<keyword evidence="2 5" id="KW-0808">Transferase</keyword>
<dbReference type="PANTHER" id="PTHR45947">
    <property type="entry name" value="SULFOQUINOVOSYL TRANSFERASE SQD2"/>
    <property type="match status" value="1"/>
</dbReference>
<dbReference type="PANTHER" id="PTHR45947:SF3">
    <property type="entry name" value="SULFOQUINOVOSYL TRANSFERASE SQD2"/>
    <property type="match status" value="1"/>
</dbReference>
<gene>
    <name evidence="5" type="ORF">WCD74_05580</name>
</gene>